<proteinExistence type="predicted"/>
<organism evidence="1 2">
    <name type="scientific">Oceanirhabdus seepicola</name>
    <dbReference type="NCBI Taxonomy" id="2828781"/>
    <lineage>
        <taxon>Bacteria</taxon>
        <taxon>Bacillati</taxon>
        <taxon>Bacillota</taxon>
        <taxon>Clostridia</taxon>
        <taxon>Eubacteriales</taxon>
        <taxon>Clostridiaceae</taxon>
        <taxon>Oceanirhabdus</taxon>
    </lineage>
</organism>
<evidence type="ECO:0008006" key="3">
    <source>
        <dbReference type="Google" id="ProtNLM"/>
    </source>
</evidence>
<gene>
    <name evidence="1" type="ORF">KDK92_07450</name>
</gene>
<dbReference type="EMBL" id="JAGSOJ010000001">
    <property type="protein sequence ID" value="MCM1989572.1"/>
    <property type="molecule type" value="Genomic_DNA"/>
</dbReference>
<name>A0A9J6NZQ4_9CLOT</name>
<evidence type="ECO:0000313" key="2">
    <source>
        <dbReference type="Proteomes" id="UP001056429"/>
    </source>
</evidence>
<accession>A0A9J6NZQ4</accession>
<dbReference type="RefSeq" id="WP_250858563.1">
    <property type="nucleotide sequence ID" value="NZ_JAGSOJ010000001.1"/>
</dbReference>
<dbReference type="InterPro" id="IPR016181">
    <property type="entry name" value="Acyl_CoA_acyltransferase"/>
</dbReference>
<reference evidence="1" key="1">
    <citation type="journal article" date="2021" name="mSystems">
        <title>Bacteria and Archaea Synergistically Convert Glycine Betaine to Biogenic Methane in the Formosa Cold Seep of the South China Sea.</title>
        <authorList>
            <person name="Li L."/>
            <person name="Zhang W."/>
            <person name="Zhang S."/>
            <person name="Song L."/>
            <person name="Sun Q."/>
            <person name="Zhang H."/>
            <person name="Xiang H."/>
            <person name="Dong X."/>
        </authorList>
    </citation>
    <scope>NUCLEOTIDE SEQUENCE</scope>
    <source>
        <strain evidence="1">ZWT</strain>
    </source>
</reference>
<keyword evidence="2" id="KW-1185">Reference proteome</keyword>
<dbReference type="AlphaFoldDB" id="A0A9J6NZQ4"/>
<dbReference type="Proteomes" id="UP001056429">
    <property type="component" value="Unassembled WGS sequence"/>
</dbReference>
<dbReference type="SUPFAM" id="SSF55729">
    <property type="entry name" value="Acyl-CoA N-acyltransferases (Nat)"/>
    <property type="match status" value="1"/>
</dbReference>
<dbReference type="Gene3D" id="3.40.630.30">
    <property type="match status" value="1"/>
</dbReference>
<comment type="caution">
    <text evidence="1">The sequence shown here is derived from an EMBL/GenBank/DDBJ whole genome shotgun (WGS) entry which is preliminary data.</text>
</comment>
<protein>
    <recommendedName>
        <fullName evidence="3">N-acetyltransferase</fullName>
    </recommendedName>
</protein>
<evidence type="ECO:0000313" key="1">
    <source>
        <dbReference type="EMBL" id="MCM1989572.1"/>
    </source>
</evidence>
<reference evidence="1" key="2">
    <citation type="submission" date="2021-04" db="EMBL/GenBank/DDBJ databases">
        <authorList>
            <person name="Dong X."/>
        </authorList>
    </citation>
    <scope>NUCLEOTIDE SEQUENCE</scope>
    <source>
        <strain evidence="1">ZWT</strain>
    </source>
</reference>
<sequence length="188" mass="22096">MKHNSPFEICPVYETENLIFTKIKVEDAVELFQCYSDPITKSHMNNDNCGGEWDCHSIEVIKQGIRGWEQEFDEKFYIRWSVTYKPTNKVIGTIEIAPVPNKTRFLDGVCQIGILRVDIISFLEREKIFSEIFNMATNNFYSDFDINNIITKATQDDIQRVLSLKNSNYERLKNYEIIPYSDYYIKST</sequence>